<dbReference type="Gene3D" id="2.60.40.10">
    <property type="entry name" value="Immunoglobulins"/>
    <property type="match status" value="1"/>
</dbReference>
<keyword evidence="4 5" id="KW-0720">Serine protease</keyword>
<dbReference type="InterPro" id="IPR036852">
    <property type="entry name" value="Peptidase_S8/S53_dom_sf"/>
</dbReference>
<dbReference type="NCBIfam" id="TIGR04183">
    <property type="entry name" value="Por_Secre_tail"/>
    <property type="match status" value="1"/>
</dbReference>
<dbReference type="InterPro" id="IPR026444">
    <property type="entry name" value="Secre_tail"/>
</dbReference>
<keyword evidence="9" id="KW-1185">Reference proteome</keyword>
<dbReference type="InterPro" id="IPR000601">
    <property type="entry name" value="PKD_dom"/>
</dbReference>
<dbReference type="PROSITE" id="PS00136">
    <property type="entry name" value="SUBTILASE_ASP"/>
    <property type="match status" value="1"/>
</dbReference>
<evidence type="ECO:0000256" key="5">
    <source>
        <dbReference type="PROSITE-ProRule" id="PRU01240"/>
    </source>
</evidence>
<dbReference type="InterPro" id="IPR050131">
    <property type="entry name" value="Peptidase_S8_subtilisin-like"/>
</dbReference>
<dbReference type="Gene3D" id="3.40.50.200">
    <property type="entry name" value="Peptidase S8/S53 domain"/>
    <property type="match status" value="1"/>
</dbReference>
<reference evidence="8" key="1">
    <citation type="submission" date="2020-08" db="EMBL/GenBank/DDBJ databases">
        <title>Pontibacter sp. SD6 16S ribosomal RNA gene Genome sequencing and assembly.</title>
        <authorList>
            <person name="Kang M."/>
        </authorList>
    </citation>
    <scope>NUCLEOTIDE SEQUENCE</scope>
    <source>
        <strain evidence="8">SD6</strain>
    </source>
</reference>
<dbReference type="InterPro" id="IPR035986">
    <property type="entry name" value="PKD_dom_sf"/>
</dbReference>
<keyword evidence="3 5" id="KW-0378">Hydrolase</keyword>
<comment type="similarity">
    <text evidence="1 5 6">Belongs to the peptidase S8 family.</text>
</comment>
<protein>
    <submittedName>
        <fullName evidence="8">S8 family serine peptidase</fullName>
    </submittedName>
</protein>
<evidence type="ECO:0000256" key="4">
    <source>
        <dbReference type="ARBA" id="ARBA00022825"/>
    </source>
</evidence>
<dbReference type="InterPro" id="IPR022409">
    <property type="entry name" value="PKD/Chitinase_dom"/>
</dbReference>
<organism evidence="8 9">
    <name type="scientific">Pontibacter cellulosilyticus</name>
    <dbReference type="NCBI Taxonomy" id="1720253"/>
    <lineage>
        <taxon>Bacteria</taxon>
        <taxon>Pseudomonadati</taxon>
        <taxon>Bacteroidota</taxon>
        <taxon>Cytophagia</taxon>
        <taxon>Cytophagales</taxon>
        <taxon>Hymenobacteraceae</taxon>
        <taxon>Pontibacter</taxon>
    </lineage>
</organism>
<comment type="caution">
    <text evidence="8">The sequence shown here is derived from an EMBL/GenBank/DDBJ whole genome shotgun (WGS) entry which is preliminary data.</text>
</comment>
<dbReference type="InterPro" id="IPR022398">
    <property type="entry name" value="Peptidase_S8_His-AS"/>
</dbReference>
<dbReference type="PROSITE" id="PS00138">
    <property type="entry name" value="SUBTILASE_SER"/>
    <property type="match status" value="1"/>
</dbReference>
<dbReference type="AlphaFoldDB" id="A0A923N618"/>
<evidence type="ECO:0000313" key="9">
    <source>
        <dbReference type="Proteomes" id="UP000603640"/>
    </source>
</evidence>
<dbReference type="RefSeq" id="WP_187066418.1">
    <property type="nucleotide sequence ID" value="NZ_JACRVF010000001.1"/>
</dbReference>
<dbReference type="PANTHER" id="PTHR43806:SF11">
    <property type="entry name" value="CEREVISIN-RELATED"/>
    <property type="match status" value="1"/>
</dbReference>
<evidence type="ECO:0000259" key="7">
    <source>
        <dbReference type="PROSITE" id="PS50093"/>
    </source>
</evidence>
<feature type="active site" description="Charge relay system" evidence="5">
    <location>
        <position position="233"/>
    </location>
</feature>
<dbReference type="Pfam" id="PF00082">
    <property type="entry name" value="Peptidase_S8"/>
    <property type="match status" value="1"/>
</dbReference>
<dbReference type="PROSITE" id="PS00137">
    <property type="entry name" value="SUBTILASE_HIS"/>
    <property type="match status" value="1"/>
</dbReference>
<dbReference type="InterPro" id="IPR013783">
    <property type="entry name" value="Ig-like_fold"/>
</dbReference>
<feature type="domain" description="PKD" evidence="7">
    <location>
        <begin position="955"/>
        <end position="1014"/>
    </location>
</feature>
<gene>
    <name evidence="8" type="ORF">H8S84_06460</name>
</gene>
<dbReference type="PROSITE" id="PS50093">
    <property type="entry name" value="PKD"/>
    <property type="match status" value="1"/>
</dbReference>
<dbReference type="SMART" id="SM00089">
    <property type="entry name" value="PKD"/>
    <property type="match status" value="1"/>
</dbReference>
<evidence type="ECO:0000313" key="8">
    <source>
        <dbReference type="EMBL" id="MBC5992474.1"/>
    </source>
</evidence>
<evidence type="ECO:0000256" key="6">
    <source>
        <dbReference type="RuleBase" id="RU003355"/>
    </source>
</evidence>
<evidence type="ECO:0000256" key="2">
    <source>
        <dbReference type="ARBA" id="ARBA00022670"/>
    </source>
</evidence>
<accession>A0A923N618</accession>
<dbReference type="Pfam" id="PF18911">
    <property type="entry name" value="PKD_4"/>
    <property type="match status" value="1"/>
</dbReference>
<sequence>MFTDYPMLRRIFIFALTFLFATYSYQVYAQQRQPLGAETKPYTLVYKLKQQPENGRVSDAPLQAALQKIGAKATKRKFPDAAVQPLSRRATAPEIARIFELNYSSEIGFEKARNVLMASGLVEYVEPLYERVPFHQPNDPAADSTLTTQYYLKLISAYQAWGVEKGDTNVIIGILDTGFRLTHQDLKAKVKRNYNDLIDGKDNDGDGYIDNYEGWDFADSDNNPFDDTRFNGHGTNVAGVAVAAANNSTGMAGVGYNIKFMPLKVFTSTSSGGFGGYEAIVYAANKGCSVINLSWGGEGYSKYEQDIINYAVLERNAVIVASGGNTAGNINFYPASYDNVISVGGTDASDIKHSTYTHSYNIDLTAPSRNVYTTSHASDSAYGGANGTSFASPLVAACAALVRSRYPELNARQVIEHLRVSSDDIYTIAQNQPYLEMLGKGRVNLKRAIKQQGLKSTRCTKFEIVGSYAPPAGATAHIKADFINFLAPTSALEVTLSSPSPYITVTKNKVTLGAIGTMASISAGSQPTFTFEIAENAPANHQVVFRLGYKDGSYDDFQNFVLKVNPDFITLDVNNLKVTLNSKGNLGYNGFKFGEGDGVTYKGSNPMLFEGGLIVAASNNRVSDNLRSKMWENDGDFIPTSITKRHLNTPLATQEVRHVMHDNHNTPNELNVGVQVKQIAYAWNTTGHQDYIVLEYHIKNTSTETFEKLHAGLFADWDVGEYYLNAANWDSETQLGYVHHVSAKLPYVGIKLLSDKNPSYYAIDNIGAQDDDLTIEDNFTSEEKYKTLSNGIARKTAGTAYGNNVSHVVGAAVNKLAPGETKIVAFALLAADNLSGLKANALAAQQKYTSFRTSQLPVALADTACADKDVTWVPQGGTKFNFYADQQKTTPLGSGPSYTLKELKSKTTIYAAGADSVFESAAVPGTFSLSMTPVADFEVQGDIFAGTPVTFINKSKNASSWRWDFDSVQPFMEKDLTYTFEKPGNYEITLTVTDRQSCSEVSVTKVVEVKAANPTAIPNALAGQLQVYPNPTTGLLHLKLDNNGARQKLPEVALTDMVGKTVRVPVAGNADAAVTDLSDLAAGVYLARISYDGVSVVKRIVIMKP</sequence>
<dbReference type="InterPro" id="IPR023827">
    <property type="entry name" value="Peptidase_S8_Asp-AS"/>
</dbReference>
<proteinExistence type="inferred from homology"/>
<dbReference type="InterPro" id="IPR023828">
    <property type="entry name" value="Peptidase_S8_Ser-AS"/>
</dbReference>
<dbReference type="GO" id="GO:0006508">
    <property type="term" value="P:proteolysis"/>
    <property type="evidence" value="ECO:0007669"/>
    <property type="project" value="UniProtKB-KW"/>
</dbReference>
<dbReference type="PANTHER" id="PTHR43806">
    <property type="entry name" value="PEPTIDASE S8"/>
    <property type="match status" value="1"/>
</dbReference>
<dbReference type="InterPro" id="IPR015500">
    <property type="entry name" value="Peptidase_S8_subtilisin-rel"/>
</dbReference>
<dbReference type="Pfam" id="PF18962">
    <property type="entry name" value="Por_Secre_tail"/>
    <property type="match status" value="1"/>
</dbReference>
<name>A0A923N618_9BACT</name>
<feature type="active site" description="Charge relay system" evidence="5">
    <location>
        <position position="176"/>
    </location>
</feature>
<dbReference type="InterPro" id="IPR000209">
    <property type="entry name" value="Peptidase_S8/S53_dom"/>
</dbReference>
<dbReference type="CDD" id="cd00146">
    <property type="entry name" value="PKD"/>
    <property type="match status" value="1"/>
</dbReference>
<dbReference type="PROSITE" id="PS51892">
    <property type="entry name" value="SUBTILASE"/>
    <property type="match status" value="1"/>
</dbReference>
<evidence type="ECO:0000256" key="3">
    <source>
        <dbReference type="ARBA" id="ARBA00022801"/>
    </source>
</evidence>
<dbReference type="SUPFAM" id="SSF49299">
    <property type="entry name" value="PKD domain"/>
    <property type="match status" value="1"/>
</dbReference>
<keyword evidence="2 5" id="KW-0645">Protease</keyword>
<dbReference type="EMBL" id="JACRVF010000001">
    <property type="protein sequence ID" value="MBC5992474.1"/>
    <property type="molecule type" value="Genomic_DNA"/>
</dbReference>
<dbReference type="PRINTS" id="PR00723">
    <property type="entry name" value="SUBTILISIN"/>
</dbReference>
<dbReference type="Proteomes" id="UP000603640">
    <property type="component" value="Unassembled WGS sequence"/>
</dbReference>
<dbReference type="SUPFAM" id="SSF52743">
    <property type="entry name" value="Subtilisin-like"/>
    <property type="match status" value="1"/>
</dbReference>
<feature type="active site" description="Charge relay system" evidence="5">
    <location>
        <position position="389"/>
    </location>
</feature>
<dbReference type="GO" id="GO:0004252">
    <property type="term" value="F:serine-type endopeptidase activity"/>
    <property type="evidence" value="ECO:0007669"/>
    <property type="project" value="UniProtKB-UniRule"/>
</dbReference>
<evidence type="ECO:0000256" key="1">
    <source>
        <dbReference type="ARBA" id="ARBA00011073"/>
    </source>
</evidence>